<sequence>MLPSVVTLFATVVFLTFVFAYFYHKDRDRYVGIWALAWAFFALRTLFQIVAVQAGLDLPLLRLGNQTAALANGFFLLWGTEVFAGRPLPRTWTGLLLLCLLWTAGAAFAPVSFGWYSGPVFLILGLVYIRAGWVLLALPSRYRAGRWLAGGALVLWGLHKLDYPFLRPVEWFAPWGFLLATLCGLAVAVGMLLAHFERARGALLDSERRFRHLVENAGDGIFVHDLEGRILEANPAACRCTGYRREDLLRLTVADLEAGIPPDLLRRQWQALRDGRGSDTVEGFMRCRDGRRVPVEIRLAYFEHAGEGRVIAMVRDVAARKAAADRLAAEKERLEVTLRGIGDGVAALDGSGRVLYLNPVAERLTGWSREEAAGRPAHEVIRLRRPEDGGMFWDGREALDAALERGLDERAVVVSRDGTERTVEVHGALLGAGAAGAVLVLHDTTEKDRMRESLLRAEKLESLGILAGGIAHDFNNLLTAILGNISLAKMGADPDSQVLDRLERAEKATLRARDLTQQLLTFAKGGAPVRRAASILDVIRDSADFSLRGSNVRYQLAAPDDLWPVDVDPGQMSQVIGNIMINGAQVMPQGGCIRIRCENLPEAAAAGLPLDPGRYVRIRIEDQGCGIAPRDLPRIFDPYFTTKENGTGLGLATAHSIVRRHGGFIEVESEVGRGTAFILYLPAAEAPVEAEAGEEAPAEGRGRILVMDDEEVVRACALDMLATLGYEAAAARDGAEAVRLYAEARAAGKPFDAVVLDLTVPGGMGGKEAVQRLREIDPAVRAVASSGYSTDPVMGDHEAHGFAAVIPKPYRTAELAAVLRRVLGRAAADREGPVQQVLPGMAGNG</sequence>
<keyword evidence="10" id="KW-0812">Transmembrane</keyword>
<dbReference type="AlphaFoldDB" id="A0A6N9TN62"/>
<dbReference type="PANTHER" id="PTHR43065">
    <property type="entry name" value="SENSOR HISTIDINE KINASE"/>
    <property type="match status" value="1"/>
</dbReference>
<organism evidence="14 15">
    <name type="scientific">Dissulfurirhabdus thermomarina</name>
    <dbReference type="NCBI Taxonomy" id="1765737"/>
    <lineage>
        <taxon>Bacteria</taxon>
        <taxon>Deltaproteobacteria</taxon>
        <taxon>Dissulfurirhabdaceae</taxon>
        <taxon>Dissulfurirhabdus</taxon>
    </lineage>
</organism>
<keyword evidence="3 9" id="KW-0597">Phosphoprotein</keyword>
<dbReference type="Gene3D" id="3.30.565.10">
    <property type="entry name" value="Histidine kinase-like ATPase, C-terminal domain"/>
    <property type="match status" value="1"/>
</dbReference>
<dbReference type="CDD" id="cd00082">
    <property type="entry name" value="HisKA"/>
    <property type="match status" value="1"/>
</dbReference>
<evidence type="ECO:0000256" key="8">
    <source>
        <dbReference type="ARBA" id="ARBA00023012"/>
    </source>
</evidence>
<evidence type="ECO:0000256" key="2">
    <source>
        <dbReference type="ARBA" id="ARBA00012438"/>
    </source>
</evidence>
<dbReference type="SMART" id="SM00448">
    <property type="entry name" value="REC"/>
    <property type="match status" value="1"/>
</dbReference>
<keyword evidence="7" id="KW-0067">ATP-binding</keyword>
<dbReference type="InterPro" id="IPR000014">
    <property type="entry name" value="PAS"/>
</dbReference>
<dbReference type="SUPFAM" id="SSF55874">
    <property type="entry name" value="ATPase domain of HSP90 chaperone/DNA topoisomerase II/histidine kinase"/>
    <property type="match status" value="1"/>
</dbReference>
<feature type="transmembrane region" description="Helical" evidence="10">
    <location>
        <begin position="6"/>
        <end position="23"/>
    </location>
</feature>
<evidence type="ECO:0000259" key="11">
    <source>
        <dbReference type="PROSITE" id="PS50109"/>
    </source>
</evidence>
<dbReference type="InterPro" id="IPR035965">
    <property type="entry name" value="PAS-like_dom_sf"/>
</dbReference>
<comment type="catalytic activity">
    <reaction evidence="1">
        <text>ATP + protein L-histidine = ADP + protein N-phospho-L-histidine.</text>
        <dbReference type="EC" id="2.7.13.3"/>
    </reaction>
</comment>
<evidence type="ECO:0000259" key="13">
    <source>
        <dbReference type="PROSITE" id="PS50112"/>
    </source>
</evidence>
<dbReference type="InterPro" id="IPR003661">
    <property type="entry name" value="HisK_dim/P_dom"/>
</dbReference>
<dbReference type="Pfam" id="PF00989">
    <property type="entry name" value="PAS"/>
    <property type="match status" value="2"/>
</dbReference>
<dbReference type="RefSeq" id="WP_163298820.1">
    <property type="nucleotide sequence ID" value="NZ_JAAGRR010000076.1"/>
</dbReference>
<keyword evidence="5" id="KW-0547">Nucleotide-binding</keyword>
<dbReference type="SMART" id="SM00388">
    <property type="entry name" value="HisKA"/>
    <property type="match status" value="1"/>
</dbReference>
<dbReference type="CDD" id="cd00130">
    <property type="entry name" value="PAS"/>
    <property type="match status" value="2"/>
</dbReference>
<dbReference type="Pfam" id="PF00512">
    <property type="entry name" value="HisKA"/>
    <property type="match status" value="1"/>
</dbReference>
<proteinExistence type="predicted"/>
<dbReference type="PROSITE" id="PS50112">
    <property type="entry name" value="PAS"/>
    <property type="match status" value="2"/>
</dbReference>
<dbReference type="InterPro" id="IPR004358">
    <property type="entry name" value="Sig_transdc_His_kin-like_C"/>
</dbReference>
<dbReference type="GO" id="GO:0005524">
    <property type="term" value="F:ATP binding"/>
    <property type="evidence" value="ECO:0007669"/>
    <property type="project" value="UniProtKB-KW"/>
</dbReference>
<dbReference type="InterPro" id="IPR001789">
    <property type="entry name" value="Sig_transdc_resp-reg_receiver"/>
</dbReference>
<dbReference type="PRINTS" id="PR00344">
    <property type="entry name" value="BCTRLSENSOR"/>
</dbReference>
<evidence type="ECO:0000313" key="14">
    <source>
        <dbReference type="EMBL" id="NDY42685.1"/>
    </source>
</evidence>
<dbReference type="InterPro" id="IPR005467">
    <property type="entry name" value="His_kinase_dom"/>
</dbReference>
<dbReference type="GO" id="GO:0000155">
    <property type="term" value="F:phosphorelay sensor kinase activity"/>
    <property type="evidence" value="ECO:0007669"/>
    <property type="project" value="InterPro"/>
</dbReference>
<dbReference type="InterPro" id="IPR036097">
    <property type="entry name" value="HisK_dim/P_sf"/>
</dbReference>
<dbReference type="NCBIfam" id="TIGR00229">
    <property type="entry name" value="sensory_box"/>
    <property type="match status" value="2"/>
</dbReference>
<dbReference type="SUPFAM" id="SSF52172">
    <property type="entry name" value="CheY-like"/>
    <property type="match status" value="1"/>
</dbReference>
<dbReference type="InterPro" id="IPR003594">
    <property type="entry name" value="HATPase_dom"/>
</dbReference>
<dbReference type="EC" id="2.7.13.3" evidence="2"/>
<evidence type="ECO:0000313" key="15">
    <source>
        <dbReference type="Proteomes" id="UP000469346"/>
    </source>
</evidence>
<keyword evidence="15" id="KW-1185">Reference proteome</keyword>
<dbReference type="Pfam" id="PF00072">
    <property type="entry name" value="Response_reg"/>
    <property type="match status" value="1"/>
</dbReference>
<feature type="transmembrane region" description="Helical" evidence="10">
    <location>
        <begin position="30"/>
        <end position="51"/>
    </location>
</feature>
<dbReference type="PROSITE" id="PS50109">
    <property type="entry name" value="HIS_KIN"/>
    <property type="match status" value="1"/>
</dbReference>
<evidence type="ECO:0000259" key="12">
    <source>
        <dbReference type="PROSITE" id="PS50110"/>
    </source>
</evidence>
<dbReference type="Gene3D" id="3.30.450.20">
    <property type="entry name" value="PAS domain"/>
    <property type="match status" value="2"/>
</dbReference>
<dbReference type="SUPFAM" id="SSF47384">
    <property type="entry name" value="Homodimeric domain of signal transducing histidine kinase"/>
    <property type="match status" value="1"/>
</dbReference>
<protein>
    <recommendedName>
        <fullName evidence="2">histidine kinase</fullName>
        <ecNumber evidence="2">2.7.13.3</ecNumber>
    </recommendedName>
</protein>
<dbReference type="InterPro" id="IPR011006">
    <property type="entry name" value="CheY-like_superfamily"/>
</dbReference>
<dbReference type="InterPro" id="IPR013767">
    <property type="entry name" value="PAS_fold"/>
</dbReference>
<dbReference type="GO" id="GO:0006355">
    <property type="term" value="P:regulation of DNA-templated transcription"/>
    <property type="evidence" value="ECO:0007669"/>
    <property type="project" value="InterPro"/>
</dbReference>
<dbReference type="SUPFAM" id="SSF55785">
    <property type="entry name" value="PYP-like sensor domain (PAS domain)"/>
    <property type="match status" value="2"/>
</dbReference>
<gene>
    <name evidence="14" type="ORF">G3N55_07510</name>
</gene>
<feature type="domain" description="Response regulatory" evidence="12">
    <location>
        <begin position="703"/>
        <end position="823"/>
    </location>
</feature>
<evidence type="ECO:0000256" key="1">
    <source>
        <dbReference type="ARBA" id="ARBA00000085"/>
    </source>
</evidence>
<feature type="transmembrane region" description="Helical" evidence="10">
    <location>
        <begin position="172"/>
        <end position="194"/>
    </location>
</feature>
<dbReference type="Gene3D" id="3.40.50.2300">
    <property type="match status" value="1"/>
</dbReference>
<dbReference type="SMART" id="SM00091">
    <property type="entry name" value="PAS"/>
    <property type="match status" value="2"/>
</dbReference>
<dbReference type="PANTHER" id="PTHR43065:SF42">
    <property type="entry name" value="TWO-COMPONENT SENSOR PPRA"/>
    <property type="match status" value="1"/>
</dbReference>
<feature type="domain" description="PAS" evidence="13">
    <location>
        <begin position="206"/>
        <end position="249"/>
    </location>
</feature>
<dbReference type="InterPro" id="IPR036890">
    <property type="entry name" value="HATPase_C_sf"/>
</dbReference>
<feature type="transmembrane region" description="Helical" evidence="10">
    <location>
        <begin position="119"/>
        <end position="138"/>
    </location>
</feature>
<dbReference type="Gene3D" id="1.10.287.130">
    <property type="match status" value="1"/>
</dbReference>
<keyword evidence="10" id="KW-1133">Transmembrane helix</keyword>
<accession>A0A6N9TN62</accession>
<feature type="domain" description="Histidine kinase" evidence="11">
    <location>
        <begin position="469"/>
        <end position="685"/>
    </location>
</feature>
<comment type="caution">
    <text evidence="14">The sequence shown here is derived from an EMBL/GenBank/DDBJ whole genome shotgun (WGS) entry which is preliminary data.</text>
</comment>
<evidence type="ECO:0000256" key="4">
    <source>
        <dbReference type="ARBA" id="ARBA00022679"/>
    </source>
</evidence>
<evidence type="ECO:0000256" key="10">
    <source>
        <dbReference type="SAM" id="Phobius"/>
    </source>
</evidence>
<feature type="modified residue" description="4-aspartylphosphate" evidence="9">
    <location>
        <position position="757"/>
    </location>
</feature>
<evidence type="ECO:0000256" key="6">
    <source>
        <dbReference type="ARBA" id="ARBA00022777"/>
    </source>
</evidence>
<dbReference type="EMBL" id="JAAGRR010000076">
    <property type="protein sequence ID" value="NDY42685.1"/>
    <property type="molecule type" value="Genomic_DNA"/>
</dbReference>
<evidence type="ECO:0000256" key="5">
    <source>
        <dbReference type="ARBA" id="ARBA00022741"/>
    </source>
</evidence>
<dbReference type="Proteomes" id="UP000469346">
    <property type="component" value="Unassembled WGS sequence"/>
</dbReference>
<keyword evidence="4" id="KW-0808">Transferase</keyword>
<reference evidence="14 15" key="1">
    <citation type="submission" date="2020-02" db="EMBL/GenBank/DDBJ databases">
        <title>Comparative genomics of sulfur disproportionating microorganisms.</title>
        <authorList>
            <person name="Ward L.M."/>
            <person name="Bertran E."/>
            <person name="Johnston D.T."/>
        </authorList>
    </citation>
    <scope>NUCLEOTIDE SEQUENCE [LARGE SCALE GENOMIC DNA]</scope>
    <source>
        <strain evidence="14 15">DSM 100025</strain>
    </source>
</reference>
<feature type="transmembrane region" description="Helical" evidence="10">
    <location>
        <begin position="95"/>
        <end position="113"/>
    </location>
</feature>
<dbReference type="SMART" id="SM00387">
    <property type="entry name" value="HATPase_c"/>
    <property type="match status" value="1"/>
</dbReference>
<name>A0A6N9TN62_DISTH</name>
<feature type="transmembrane region" description="Helical" evidence="10">
    <location>
        <begin position="63"/>
        <end position="83"/>
    </location>
</feature>
<feature type="domain" description="PAS" evidence="13">
    <location>
        <begin position="330"/>
        <end position="406"/>
    </location>
</feature>
<evidence type="ECO:0000256" key="7">
    <source>
        <dbReference type="ARBA" id="ARBA00022840"/>
    </source>
</evidence>
<keyword evidence="8" id="KW-0902">Two-component regulatory system</keyword>
<dbReference type="PROSITE" id="PS50110">
    <property type="entry name" value="RESPONSE_REGULATORY"/>
    <property type="match status" value="1"/>
</dbReference>
<dbReference type="Pfam" id="PF02518">
    <property type="entry name" value="HATPase_c"/>
    <property type="match status" value="1"/>
</dbReference>
<keyword evidence="10" id="KW-0472">Membrane</keyword>
<keyword evidence="6" id="KW-0418">Kinase</keyword>
<evidence type="ECO:0000256" key="3">
    <source>
        <dbReference type="ARBA" id="ARBA00022553"/>
    </source>
</evidence>
<evidence type="ECO:0000256" key="9">
    <source>
        <dbReference type="PROSITE-ProRule" id="PRU00169"/>
    </source>
</evidence>